<accession>A0A6J4UNP6</accession>
<feature type="region of interest" description="Disordered" evidence="1">
    <location>
        <begin position="1"/>
        <end position="43"/>
    </location>
</feature>
<protein>
    <submittedName>
        <fullName evidence="2">Uncharacterized protein</fullName>
    </submittedName>
</protein>
<evidence type="ECO:0000313" key="2">
    <source>
        <dbReference type="EMBL" id="CAA9554363.1"/>
    </source>
</evidence>
<feature type="non-terminal residue" evidence="2">
    <location>
        <position position="43"/>
    </location>
</feature>
<proteinExistence type="predicted"/>
<reference evidence="2" key="1">
    <citation type="submission" date="2020-02" db="EMBL/GenBank/DDBJ databases">
        <authorList>
            <person name="Meier V. D."/>
        </authorList>
    </citation>
    <scope>NUCLEOTIDE SEQUENCE</scope>
    <source>
        <strain evidence="2">AVDCRST_MAG33</strain>
    </source>
</reference>
<dbReference type="AlphaFoldDB" id="A0A6J4UNP6"/>
<feature type="non-terminal residue" evidence="2">
    <location>
        <position position="1"/>
    </location>
</feature>
<sequence length="43" mass="4576">APRFARPAGTARAGPAGPTPGRRRETVRVLRLLRPGPETASRV</sequence>
<organism evidence="2">
    <name type="scientific">uncultured Thermomicrobiales bacterium</name>
    <dbReference type="NCBI Taxonomy" id="1645740"/>
    <lineage>
        <taxon>Bacteria</taxon>
        <taxon>Pseudomonadati</taxon>
        <taxon>Thermomicrobiota</taxon>
        <taxon>Thermomicrobia</taxon>
        <taxon>Thermomicrobiales</taxon>
        <taxon>environmental samples</taxon>
    </lineage>
</organism>
<gene>
    <name evidence="2" type="ORF">AVDCRST_MAG33-1160</name>
</gene>
<feature type="compositionally biased region" description="Low complexity" evidence="1">
    <location>
        <begin position="1"/>
        <end position="20"/>
    </location>
</feature>
<evidence type="ECO:0000256" key="1">
    <source>
        <dbReference type="SAM" id="MobiDB-lite"/>
    </source>
</evidence>
<dbReference type="EMBL" id="CADCWK010000110">
    <property type="protein sequence ID" value="CAA9554363.1"/>
    <property type="molecule type" value="Genomic_DNA"/>
</dbReference>
<name>A0A6J4UNP6_9BACT</name>